<proteinExistence type="predicted"/>
<sequence>MTRDHFRTPSTSRPHYHTTDYIRRYRPVRGHPIRGEWTGLKRITLPQDYTFIEIARVGSADLILVVDDLIGSGQTAGALRLAIQAQRPRNALVGAICLAEFQKDVVKHLLSEQGFDFALVGAAGEVGGDLWERRGQFDSMQRTTGSTSALVTEASSLSGKPRPFPLLWTDKSTTATKVVRYVGSSRLARTQARNDAKVSGLGIELVGDFAMEPYLPTPVKESDFSKTLNFDHLIQVITKRHNRAISFQVLPDDYWKAANMLLQRIAQASPSVNFEVLVRQVASLVPSTKLAMSYTAMPSNAACRHLRLLHGKHLVFVSALTLHGDCVGSPIELMAGLLCDFDLPTPALWSLIHQLGRIAELPCLVYAMLKHTARELNRDEYLLMIGDEERPPGWVNARKKREWLMARRASAISGRVQRVVELFQARHGMKGH</sequence>
<dbReference type="Proteomes" id="UP000256485">
    <property type="component" value="Unassembled WGS sequence"/>
</dbReference>
<comment type="caution">
    <text evidence="1">The sequence shown here is derived from an EMBL/GenBank/DDBJ whole genome shotgun (WGS) entry which is preliminary data.</text>
</comment>
<accession>A0A3D9VBY2</accession>
<dbReference type="AlphaFoldDB" id="A0A3D9VBY2"/>
<reference evidence="1 2" key="1">
    <citation type="submission" date="2018-08" db="EMBL/GenBank/DDBJ databases">
        <title>Sequencing the genomes of 1000 actinobacteria strains.</title>
        <authorList>
            <person name="Klenk H.-P."/>
        </authorList>
    </citation>
    <scope>NUCLEOTIDE SEQUENCE [LARGE SCALE GENOMIC DNA]</scope>
    <source>
        <strain evidence="1 2">DSM 22891</strain>
    </source>
</reference>
<name>A0A3D9VBY2_THECX</name>
<evidence type="ECO:0000313" key="1">
    <source>
        <dbReference type="EMBL" id="REF37690.1"/>
    </source>
</evidence>
<organism evidence="1 2">
    <name type="scientific">Thermasporomyces composti</name>
    <dbReference type="NCBI Taxonomy" id="696763"/>
    <lineage>
        <taxon>Bacteria</taxon>
        <taxon>Bacillati</taxon>
        <taxon>Actinomycetota</taxon>
        <taxon>Actinomycetes</taxon>
        <taxon>Propionibacteriales</taxon>
        <taxon>Nocardioidaceae</taxon>
        <taxon>Thermasporomyces</taxon>
    </lineage>
</organism>
<protein>
    <submittedName>
        <fullName evidence="1">Uncharacterized protein</fullName>
    </submittedName>
</protein>
<dbReference type="EMBL" id="QTUC01000001">
    <property type="protein sequence ID" value="REF37690.1"/>
    <property type="molecule type" value="Genomic_DNA"/>
</dbReference>
<keyword evidence="2" id="KW-1185">Reference proteome</keyword>
<evidence type="ECO:0000313" key="2">
    <source>
        <dbReference type="Proteomes" id="UP000256485"/>
    </source>
</evidence>
<gene>
    <name evidence="1" type="ORF">DFJ64_3142</name>
</gene>